<feature type="non-terminal residue" evidence="1">
    <location>
        <position position="176"/>
    </location>
</feature>
<keyword evidence="2" id="KW-1185">Reference proteome</keyword>
<evidence type="ECO:0000313" key="1">
    <source>
        <dbReference type="EMBL" id="KAJ8887740.1"/>
    </source>
</evidence>
<accession>A0ABQ9HUK1</accession>
<name>A0ABQ9HUK1_9NEOP</name>
<sequence>MYLPSELSVYKLFVMYDNLVTDPALKTIKSYSRMNFYTCFNLGFKTTKRERPHTTKPLHKLKTKAFYTLLKEAGENTLVLVFDIQNNQKLHRVADQEAYYSRQLHFHTFAVVQSTSKCRRAKADIFYCWTEEQNGKGYQIASTLYDMLMKTDMRNYIEVNSFVTRAGVKIKTGISS</sequence>
<proteinExistence type="predicted"/>
<comment type="caution">
    <text evidence="1">The sequence shown here is derived from an EMBL/GenBank/DDBJ whole genome shotgun (WGS) entry which is preliminary data.</text>
</comment>
<dbReference type="Proteomes" id="UP001159363">
    <property type="component" value="Chromosome X"/>
</dbReference>
<protein>
    <submittedName>
        <fullName evidence="1">Uncharacterized protein</fullName>
    </submittedName>
</protein>
<reference evidence="1 2" key="1">
    <citation type="submission" date="2023-02" db="EMBL/GenBank/DDBJ databases">
        <title>LHISI_Scaffold_Assembly.</title>
        <authorList>
            <person name="Stuart O.P."/>
            <person name="Cleave R."/>
            <person name="Magrath M.J.L."/>
            <person name="Mikheyev A.S."/>
        </authorList>
    </citation>
    <scope>NUCLEOTIDE SEQUENCE [LARGE SCALE GENOMIC DNA]</scope>
    <source>
        <strain evidence="1">Daus_M_001</strain>
        <tissue evidence="1">Leg muscle</tissue>
    </source>
</reference>
<dbReference type="EMBL" id="JARBHB010000004">
    <property type="protein sequence ID" value="KAJ8887740.1"/>
    <property type="molecule type" value="Genomic_DNA"/>
</dbReference>
<evidence type="ECO:0000313" key="2">
    <source>
        <dbReference type="Proteomes" id="UP001159363"/>
    </source>
</evidence>
<gene>
    <name evidence="1" type="ORF">PR048_013958</name>
</gene>
<organism evidence="1 2">
    <name type="scientific">Dryococelus australis</name>
    <dbReference type="NCBI Taxonomy" id="614101"/>
    <lineage>
        <taxon>Eukaryota</taxon>
        <taxon>Metazoa</taxon>
        <taxon>Ecdysozoa</taxon>
        <taxon>Arthropoda</taxon>
        <taxon>Hexapoda</taxon>
        <taxon>Insecta</taxon>
        <taxon>Pterygota</taxon>
        <taxon>Neoptera</taxon>
        <taxon>Polyneoptera</taxon>
        <taxon>Phasmatodea</taxon>
        <taxon>Verophasmatodea</taxon>
        <taxon>Anareolatae</taxon>
        <taxon>Phasmatidae</taxon>
        <taxon>Eurycanthinae</taxon>
        <taxon>Dryococelus</taxon>
    </lineage>
</organism>